<name>A0AAE1N189_9FABA</name>
<evidence type="ECO:0000259" key="7">
    <source>
        <dbReference type="PROSITE" id="PS50090"/>
    </source>
</evidence>
<dbReference type="InterPro" id="IPR009057">
    <property type="entry name" value="Homeodomain-like_sf"/>
</dbReference>
<dbReference type="PANTHER" id="PTHR48000:SF67">
    <property type="entry name" value="MYB-LIKE DNA-BINDING DOMAIN CONTAINING PROTEIN, EXPRESSED"/>
    <property type="match status" value="1"/>
</dbReference>
<keyword evidence="4" id="KW-0238">DNA-binding</keyword>
<keyword evidence="5" id="KW-0804">Transcription</keyword>
<protein>
    <submittedName>
        <fullName evidence="9">Uncharacterized protein</fullName>
    </submittedName>
</protein>
<dbReference type="CDD" id="cd00167">
    <property type="entry name" value="SANT"/>
    <property type="match status" value="2"/>
</dbReference>
<dbReference type="FunFam" id="1.10.10.60:FF:000015">
    <property type="entry name" value="Transcription factor RAX3"/>
    <property type="match status" value="1"/>
</dbReference>
<dbReference type="GO" id="GO:0005634">
    <property type="term" value="C:nucleus"/>
    <property type="evidence" value="ECO:0007669"/>
    <property type="project" value="UniProtKB-SubCell"/>
</dbReference>
<evidence type="ECO:0000313" key="9">
    <source>
        <dbReference type="EMBL" id="KAK4280972.1"/>
    </source>
</evidence>
<evidence type="ECO:0000256" key="2">
    <source>
        <dbReference type="ARBA" id="ARBA00022737"/>
    </source>
</evidence>
<feature type="domain" description="Myb-like" evidence="7">
    <location>
        <begin position="9"/>
        <end position="62"/>
    </location>
</feature>
<evidence type="ECO:0000256" key="6">
    <source>
        <dbReference type="ARBA" id="ARBA00023242"/>
    </source>
</evidence>
<evidence type="ECO:0000259" key="8">
    <source>
        <dbReference type="PROSITE" id="PS51294"/>
    </source>
</evidence>
<dbReference type="AlphaFoldDB" id="A0AAE1N189"/>
<dbReference type="SUPFAM" id="SSF46689">
    <property type="entry name" value="Homeodomain-like"/>
    <property type="match status" value="1"/>
</dbReference>
<accession>A0AAE1N189</accession>
<keyword evidence="6" id="KW-0539">Nucleus</keyword>
<dbReference type="Pfam" id="PF00249">
    <property type="entry name" value="Myb_DNA-binding"/>
    <property type="match status" value="2"/>
</dbReference>
<dbReference type="PROSITE" id="PS50090">
    <property type="entry name" value="MYB_LIKE"/>
    <property type="match status" value="2"/>
</dbReference>
<dbReference type="PANTHER" id="PTHR48000">
    <property type="entry name" value="OS09G0431300 PROTEIN"/>
    <property type="match status" value="1"/>
</dbReference>
<evidence type="ECO:0000256" key="4">
    <source>
        <dbReference type="ARBA" id="ARBA00023125"/>
    </source>
</evidence>
<evidence type="ECO:0000313" key="10">
    <source>
        <dbReference type="Proteomes" id="UP001293593"/>
    </source>
</evidence>
<dbReference type="SMART" id="SM00717">
    <property type="entry name" value="SANT"/>
    <property type="match status" value="2"/>
</dbReference>
<dbReference type="Proteomes" id="UP001293593">
    <property type="component" value="Unassembled WGS sequence"/>
</dbReference>
<reference evidence="9" key="1">
    <citation type="submission" date="2023-10" db="EMBL/GenBank/DDBJ databases">
        <title>Chromosome-level genome of the transformable northern wattle, Acacia crassicarpa.</title>
        <authorList>
            <person name="Massaro I."/>
            <person name="Sinha N.R."/>
            <person name="Poethig S."/>
            <person name="Leichty A.R."/>
        </authorList>
    </citation>
    <scope>NUCLEOTIDE SEQUENCE</scope>
    <source>
        <strain evidence="9">Acra3RX</strain>
        <tissue evidence="9">Leaf</tissue>
    </source>
</reference>
<evidence type="ECO:0000256" key="3">
    <source>
        <dbReference type="ARBA" id="ARBA00023015"/>
    </source>
</evidence>
<dbReference type="EMBL" id="JAWXYG010000002">
    <property type="protein sequence ID" value="KAK4280972.1"/>
    <property type="molecule type" value="Genomic_DNA"/>
</dbReference>
<proteinExistence type="predicted"/>
<evidence type="ECO:0000256" key="1">
    <source>
        <dbReference type="ARBA" id="ARBA00004123"/>
    </source>
</evidence>
<comment type="subcellular location">
    <subcellularLocation>
        <location evidence="1">Nucleus</location>
    </subcellularLocation>
</comment>
<keyword evidence="2" id="KW-0677">Repeat</keyword>
<evidence type="ECO:0000256" key="5">
    <source>
        <dbReference type="ARBA" id="ARBA00023163"/>
    </source>
</evidence>
<dbReference type="PROSITE" id="PS51294">
    <property type="entry name" value="HTH_MYB"/>
    <property type="match status" value="2"/>
</dbReference>
<organism evidence="9 10">
    <name type="scientific">Acacia crassicarpa</name>
    <name type="common">northern wattle</name>
    <dbReference type="NCBI Taxonomy" id="499986"/>
    <lineage>
        <taxon>Eukaryota</taxon>
        <taxon>Viridiplantae</taxon>
        <taxon>Streptophyta</taxon>
        <taxon>Embryophyta</taxon>
        <taxon>Tracheophyta</taxon>
        <taxon>Spermatophyta</taxon>
        <taxon>Magnoliopsida</taxon>
        <taxon>eudicotyledons</taxon>
        <taxon>Gunneridae</taxon>
        <taxon>Pentapetalae</taxon>
        <taxon>rosids</taxon>
        <taxon>fabids</taxon>
        <taxon>Fabales</taxon>
        <taxon>Fabaceae</taxon>
        <taxon>Caesalpinioideae</taxon>
        <taxon>mimosoid clade</taxon>
        <taxon>Acacieae</taxon>
        <taxon>Acacia</taxon>
    </lineage>
</organism>
<dbReference type="Gene3D" id="1.10.10.60">
    <property type="entry name" value="Homeodomain-like"/>
    <property type="match status" value="2"/>
</dbReference>
<dbReference type="GO" id="GO:0003677">
    <property type="term" value="F:DNA binding"/>
    <property type="evidence" value="ECO:0007669"/>
    <property type="project" value="UniProtKB-KW"/>
</dbReference>
<comment type="caution">
    <text evidence="9">The sequence shown here is derived from an EMBL/GenBank/DDBJ whole genome shotgun (WGS) entry which is preliminary data.</text>
</comment>
<feature type="domain" description="HTH myb-type" evidence="8">
    <location>
        <begin position="71"/>
        <end position="117"/>
    </location>
</feature>
<keyword evidence="3" id="KW-0805">Transcription regulation</keyword>
<sequence length="266" mass="29794">MGRAPCCDKANVKRGPWSPEEDATLKSYLQKHGTGGSWIALPKKAGLKRCGKSCRLRWLNYLRPHIRLGGFTDDEDKIICTLYANIGSRWSLIAAQLPGRTDNDVKNHWNTKLKKKFFAGNSCNGIETFSNKHEGNNYVPFLTFSPQTPHQGDDFLVGHKDSDYFVPCVLELEQNKAPFSGPKPLESQVSDLGNGVMSESCSVIPCSMEVSSSSSSLDCLAENKDYHAKWVGFKHEDHQYDHVYDDLFISGFASHDQNLINECFPN</sequence>
<feature type="domain" description="HTH myb-type" evidence="8">
    <location>
        <begin position="9"/>
        <end position="66"/>
    </location>
</feature>
<dbReference type="InterPro" id="IPR001005">
    <property type="entry name" value="SANT/Myb"/>
</dbReference>
<dbReference type="InterPro" id="IPR017930">
    <property type="entry name" value="Myb_dom"/>
</dbReference>
<feature type="domain" description="Myb-like" evidence="7">
    <location>
        <begin position="63"/>
        <end position="113"/>
    </location>
</feature>
<keyword evidence="10" id="KW-1185">Reference proteome</keyword>
<gene>
    <name evidence="9" type="ORF">QN277_012522</name>
</gene>